<feature type="domain" description="DUF4007" evidence="1">
    <location>
        <begin position="14"/>
        <end position="267"/>
    </location>
</feature>
<dbReference type="InterPro" id="IPR025248">
    <property type="entry name" value="DUF4007"/>
</dbReference>
<dbReference type="AlphaFoldDB" id="A0A1M7L6Q5"/>
<evidence type="ECO:0000259" key="1">
    <source>
        <dbReference type="Pfam" id="PF13182"/>
    </source>
</evidence>
<dbReference type="RefSeq" id="WP_073014195.1">
    <property type="nucleotide sequence ID" value="NZ_FRBW01000003.1"/>
</dbReference>
<dbReference type="Proteomes" id="UP000186002">
    <property type="component" value="Unassembled WGS sequence"/>
</dbReference>
<reference evidence="2 3" key="1">
    <citation type="submission" date="2016-11" db="EMBL/GenBank/DDBJ databases">
        <authorList>
            <person name="Jaros S."/>
            <person name="Januszkiewicz K."/>
            <person name="Wedrychowicz H."/>
        </authorList>
    </citation>
    <scope>NUCLEOTIDE SEQUENCE [LARGE SCALE GENOMIC DNA]</scope>
    <source>
        <strain evidence="2 3">DSM 22153</strain>
    </source>
</reference>
<sequence length="305" mass="33575">MTTTVEGSKERFEFGKHATFHLREGWLSKGMRDADKTAGFVADLDTADRLGLGSRMVKSLAFWLEATGVTRAVEVGKSKKKVMLPSAFGRALIELDPYLEFSASLWMAHVNLANRTGTVWNWFFNDFSMRSFDREACSGAFVRHIRERAKNPATLNTTQREINCLLALYARPAAAEAADPEDATVSPFRSLGVLMRNFETGTYERTRPLDKIPVEAFLAAVSAMCGEGGVGTIRLSELVGGRNAPGRLMNLDGDAVNELVERAVSDYAEDGVEIALLGSDRVITTPVLPPERWLKKYFQKAASSA</sequence>
<dbReference type="OrthoDB" id="747541at2"/>
<organism evidence="2 3">
    <name type="scientific">Roseibium suaedae</name>
    <dbReference type="NCBI Taxonomy" id="735517"/>
    <lineage>
        <taxon>Bacteria</taxon>
        <taxon>Pseudomonadati</taxon>
        <taxon>Pseudomonadota</taxon>
        <taxon>Alphaproteobacteria</taxon>
        <taxon>Hyphomicrobiales</taxon>
        <taxon>Stappiaceae</taxon>
        <taxon>Roseibium</taxon>
    </lineage>
</organism>
<dbReference type="Pfam" id="PF13182">
    <property type="entry name" value="DUF4007"/>
    <property type="match status" value="1"/>
</dbReference>
<gene>
    <name evidence="2" type="ORF">SAMN05444272_3079</name>
</gene>
<evidence type="ECO:0000313" key="2">
    <source>
        <dbReference type="EMBL" id="SHM73194.1"/>
    </source>
</evidence>
<evidence type="ECO:0000313" key="3">
    <source>
        <dbReference type="Proteomes" id="UP000186002"/>
    </source>
</evidence>
<proteinExistence type="predicted"/>
<dbReference type="STRING" id="735517.SAMN05444272_3079"/>
<protein>
    <recommendedName>
        <fullName evidence="1">DUF4007 domain-containing protein</fullName>
    </recommendedName>
</protein>
<name>A0A1M7L6Q5_9HYPH</name>
<keyword evidence="3" id="KW-1185">Reference proteome</keyword>
<dbReference type="EMBL" id="FRBW01000003">
    <property type="protein sequence ID" value="SHM73194.1"/>
    <property type="molecule type" value="Genomic_DNA"/>
</dbReference>
<accession>A0A1M7L6Q5</accession>